<dbReference type="AlphaFoldDB" id="A0A0H2QWU8"/>
<name>A0A0H2QWU8_9AGAM</name>
<dbReference type="OrthoDB" id="7691805at2759"/>
<dbReference type="EMBL" id="KQ087014">
    <property type="protein sequence ID" value="KLO03799.1"/>
    <property type="molecule type" value="Genomic_DNA"/>
</dbReference>
<evidence type="ECO:0008006" key="3">
    <source>
        <dbReference type="Google" id="ProtNLM"/>
    </source>
</evidence>
<dbReference type="Proteomes" id="UP000053477">
    <property type="component" value="Unassembled WGS sequence"/>
</dbReference>
<gene>
    <name evidence="1" type="ORF">SCHPADRAFT_841284</name>
</gene>
<accession>A0A0H2QWU8</accession>
<dbReference type="STRING" id="27342.A0A0H2QWU8"/>
<organism evidence="1 2">
    <name type="scientific">Schizopora paradoxa</name>
    <dbReference type="NCBI Taxonomy" id="27342"/>
    <lineage>
        <taxon>Eukaryota</taxon>
        <taxon>Fungi</taxon>
        <taxon>Dikarya</taxon>
        <taxon>Basidiomycota</taxon>
        <taxon>Agaricomycotina</taxon>
        <taxon>Agaricomycetes</taxon>
        <taxon>Hymenochaetales</taxon>
        <taxon>Schizoporaceae</taxon>
        <taxon>Schizopora</taxon>
    </lineage>
</organism>
<dbReference type="InParanoid" id="A0A0H2QWU8"/>
<proteinExistence type="predicted"/>
<sequence length="73" mass="8142">MEIHRLMGHIDPHIAKRLVNAGVIDGITLDPSSKIEFCSTCVHAKISRASPIPEKSLTLKATHYGQRIHTDVW</sequence>
<evidence type="ECO:0000313" key="1">
    <source>
        <dbReference type="EMBL" id="KLO03799.1"/>
    </source>
</evidence>
<reference evidence="1 2" key="1">
    <citation type="submission" date="2015-04" db="EMBL/GenBank/DDBJ databases">
        <title>Complete genome sequence of Schizopora paradoxa KUC8140, a cosmopolitan wood degrader in East Asia.</title>
        <authorList>
            <consortium name="DOE Joint Genome Institute"/>
            <person name="Min B."/>
            <person name="Park H."/>
            <person name="Jang Y."/>
            <person name="Kim J.-J."/>
            <person name="Kim K.H."/>
            <person name="Pangilinan J."/>
            <person name="Lipzen A."/>
            <person name="Riley R."/>
            <person name="Grigoriev I.V."/>
            <person name="Spatafora J.W."/>
            <person name="Choi I.-G."/>
        </authorList>
    </citation>
    <scope>NUCLEOTIDE SEQUENCE [LARGE SCALE GENOMIC DNA]</scope>
    <source>
        <strain evidence="1 2">KUC8140</strain>
    </source>
</reference>
<keyword evidence="2" id="KW-1185">Reference proteome</keyword>
<evidence type="ECO:0000313" key="2">
    <source>
        <dbReference type="Proteomes" id="UP000053477"/>
    </source>
</evidence>
<feature type="non-terminal residue" evidence="1">
    <location>
        <position position="73"/>
    </location>
</feature>
<protein>
    <recommendedName>
        <fullName evidence="3">GAG-pre-integrase domain-containing protein</fullName>
    </recommendedName>
</protein>